<dbReference type="PANTHER" id="PTHR44757:SF2">
    <property type="entry name" value="BIOFILM ARCHITECTURE MAINTENANCE PROTEIN MBAA"/>
    <property type="match status" value="1"/>
</dbReference>
<keyword evidence="2" id="KW-1003">Cell membrane</keyword>
<evidence type="ECO:0000259" key="7">
    <source>
        <dbReference type="PROSITE" id="PS50887"/>
    </source>
</evidence>
<feature type="transmembrane region" description="Helical" evidence="6">
    <location>
        <begin position="138"/>
        <end position="159"/>
    </location>
</feature>
<feature type="transmembrane region" description="Helical" evidence="6">
    <location>
        <begin position="179"/>
        <end position="203"/>
    </location>
</feature>
<dbReference type="PROSITE" id="PS50887">
    <property type="entry name" value="GGDEF"/>
    <property type="match status" value="1"/>
</dbReference>
<dbReference type="Pfam" id="PF00990">
    <property type="entry name" value="GGDEF"/>
    <property type="match status" value="1"/>
</dbReference>
<dbReference type="InterPro" id="IPR029787">
    <property type="entry name" value="Nucleotide_cyclase"/>
</dbReference>
<dbReference type="Gene3D" id="3.30.70.270">
    <property type="match status" value="1"/>
</dbReference>
<keyword evidence="9" id="KW-1185">Reference proteome</keyword>
<gene>
    <name evidence="8" type="ORF">HLH34_05235</name>
</gene>
<feature type="domain" description="GGDEF" evidence="7">
    <location>
        <begin position="320"/>
        <end position="454"/>
    </location>
</feature>
<dbReference type="GO" id="GO:0005886">
    <property type="term" value="C:plasma membrane"/>
    <property type="evidence" value="ECO:0007669"/>
    <property type="project" value="UniProtKB-SubCell"/>
</dbReference>
<evidence type="ECO:0000256" key="3">
    <source>
        <dbReference type="ARBA" id="ARBA00022692"/>
    </source>
</evidence>
<dbReference type="InterPro" id="IPR000160">
    <property type="entry name" value="GGDEF_dom"/>
</dbReference>
<protein>
    <submittedName>
        <fullName evidence="8">Sensor domain-containing diguanylate cyclase</fullName>
    </submittedName>
</protein>
<comment type="caution">
    <text evidence="8">The sequence shown here is derived from an EMBL/GenBank/DDBJ whole genome shotgun (WGS) entry which is preliminary data.</text>
</comment>
<organism evidence="8 9">
    <name type="scientific">Gluconacetobacter azotocaptans</name>
    <dbReference type="NCBI Taxonomy" id="142834"/>
    <lineage>
        <taxon>Bacteria</taxon>
        <taxon>Pseudomonadati</taxon>
        <taxon>Pseudomonadota</taxon>
        <taxon>Alphaproteobacteria</taxon>
        <taxon>Acetobacterales</taxon>
        <taxon>Acetobacteraceae</taxon>
        <taxon>Gluconacetobacter</taxon>
    </lineage>
</organism>
<accession>A0A7W4JRB7</accession>
<evidence type="ECO:0000256" key="5">
    <source>
        <dbReference type="ARBA" id="ARBA00023136"/>
    </source>
</evidence>
<reference evidence="8 9" key="1">
    <citation type="submission" date="2020-04" db="EMBL/GenBank/DDBJ databases">
        <title>Description of novel Gluconacetobacter.</title>
        <authorList>
            <person name="Sombolestani A."/>
        </authorList>
    </citation>
    <scope>NUCLEOTIDE SEQUENCE [LARGE SCALE GENOMIC DNA]</scope>
    <source>
        <strain evidence="8 9">LMG 21311</strain>
    </source>
</reference>
<dbReference type="InterPro" id="IPR052155">
    <property type="entry name" value="Biofilm_reg_signaling"/>
</dbReference>
<evidence type="ECO:0000256" key="4">
    <source>
        <dbReference type="ARBA" id="ARBA00022989"/>
    </source>
</evidence>
<evidence type="ECO:0000256" key="1">
    <source>
        <dbReference type="ARBA" id="ARBA00004651"/>
    </source>
</evidence>
<dbReference type="SUPFAM" id="SSF55073">
    <property type="entry name" value="Nucleotide cyclase"/>
    <property type="match status" value="1"/>
</dbReference>
<evidence type="ECO:0000313" key="8">
    <source>
        <dbReference type="EMBL" id="MBB2189367.1"/>
    </source>
</evidence>
<dbReference type="Proteomes" id="UP000555756">
    <property type="component" value="Unassembled WGS sequence"/>
</dbReference>
<evidence type="ECO:0000256" key="2">
    <source>
        <dbReference type="ARBA" id="ARBA00022475"/>
    </source>
</evidence>
<feature type="transmembrane region" description="Helical" evidence="6">
    <location>
        <begin position="31"/>
        <end position="57"/>
    </location>
</feature>
<dbReference type="Pfam" id="PF05231">
    <property type="entry name" value="MASE1"/>
    <property type="match status" value="1"/>
</dbReference>
<dbReference type="CDD" id="cd01949">
    <property type="entry name" value="GGDEF"/>
    <property type="match status" value="1"/>
</dbReference>
<evidence type="ECO:0000313" key="9">
    <source>
        <dbReference type="Proteomes" id="UP000555756"/>
    </source>
</evidence>
<dbReference type="SMART" id="SM00267">
    <property type="entry name" value="GGDEF"/>
    <property type="match status" value="1"/>
</dbReference>
<name>A0A7W4JRB7_9PROT</name>
<dbReference type="EMBL" id="JABEQF010000003">
    <property type="protein sequence ID" value="MBB2189367.1"/>
    <property type="molecule type" value="Genomic_DNA"/>
</dbReference>
<feature type="transmembrane region" description="Helical" evidence="6">
    <location>
        <begin position="215"/>
        <end position="235"/>
    </location>
</feature>
<keyword evidence="5 6" id="KW-0472">Membrane</keyword>
<feature type="transmembrane region" description="Helical" evidence="6">
    <location>
        <begin position="69"/>
        <end position="86"/>
    </location>
</feature>
<feature type="transmembrane region" description="Helical" evidence="6">
    <location>
        <begin position="255"/>
        <end position="273"/>
    </location>
</feature>
<feature type="transmembrane region" description="Helical" evidence="6">
    <location>
        <begin position="102"/>
        <end position="126"/>
    </location>
</feature>
<dbReference type="InterPro" id="IPR007895">
    <property type="entry name" value="MASE1"/>
</dbReference>
<comment type="subcellular location">
    <subcellularLocation>
        <location evidence="1">Cell membrane</location>
        <topology evidence="1">Multi-pass membrane protein</topology>
    </subcellularLocation>
</comment>
<keyword evidence="3 6" id="KW-0812">Transmembrane</keyword>
<sequence length="468" mass="51720">MAAFGVSALTTRFLCSDEFGYSSFWPANAAMLVALLTLRARLSVFVVVACLLLNFFINKLSALSPPESLLACILNVILVLLAAPFTRRFCGALTDLTRPHRFVAFTIIAMLSAATEAGIGVLIETVFLNDPGTPFAEWLQWVLCDALGLMLATPAALHLVRSSLRARPYPDPDGKAVTLLMLCILLTILSFSWSRSPLFLFVYPVLAMLGFHARPIWILISIFFVSIFASALTAHGFGPIAQLSPDGHLMREDMLQPYLFSLFLVVLPINNAIGERRRYTRRLLLMKVNLEHVATHDMLTSAMNRQMFETALRSMIRNATPGAVLFIDIDDFKGINDSLGHQAGDDFLRVFSARLIELIKGFQGCVARYGGDEFAAIIPGTFSYEKLDLLCASLSDSLREPYLFFGIERSVTASIGAATIESNSINADDIMRRVDIALYMTKASGRNGYSLFNDHVVEAPPPRVSTWR</sequence>
<dbReference type="AlphaFoldDB" id="A0A7W4JRB7"/>
<dbReference type="InterPro" id="IPR043128">
    <property type="entry name" value="Rev_trsase/Diguanyl_cyclase"/>
</dbReference>
<keyword evidence="4 6" id="KW-1133">Transmembrane helix</keyword>
<dbReference type="PANTHER" id="PTHR44757">
    <property type="entry name" value="DIGUANYLATE CYCLASE DGCP"/>
    <property type="match status" value="1"/>
</dbReference>
<proteinExistence type="predicted"/>
<dbReference type="NCBIfam" id="TIGR00254">
    <property type="entry name" value="GGDEF"/>
    <property type="match status" value="1"/>
</dbReference>
<evidence type="ECO:0000256" key="6">
    <source>
        <dbReference type="SAM" id="Phobius"/>
    </source>
</evidence>